<evidence type="ECO:0000256" key="1">
    <source>
        <dbReference type="SAM" id="MobiDB-lite"/>
    </source>
</evidence>
<dbReference type="EMBL" id="ASPP01004118">
    <property type="protein sequence ID" value="ETO32540.1"/>
    <property type="molecule type" value="Genomic_DNA"/>
</dbReference>
<gene>
    <name evidence="2" type="ORF">RFI_04576</name>
</gene>
<comment type="caution">
    <text evidence="2">The sequence shown here is derived from an EMBL/GenBank/DDBJ whole genome shotgun (WGS) entry which is preliminary data.</text>
</comment>
<organism evidence="2 3">
    <name type="scientific">Reticulomyxa filosa</name>
    <dbReference type="NCBI Taxonomy" id="46433"/>
    <lineage>
        <taxon>Eukaryota</taxon>
        <taxon>Sar</taxon>
        <taxon>Rhizaria</taxon>
        <taxon>Retaria</taxon>
        <taxon>Foraminifera</taxon>
        <taxon>Monothalamids</taxon>
        <taxon>Reticulomyxidae</taxon>
        <taxon>Reticulomyxa</taxon>
    </lineage>
</organism>
<feature type="region of interest" description="Disordered" evidence="1">
    <location>
        <begin position="91"/>
        <end position="123"/>
    </location>
</feature>
<accession>X6P1X0</accession>
<evidence type="ECO:0000313" key="2">
    <source>
        <dbReference type="EMBL" id="ETO32540.1"/>
    </source>
</evidence>
<sequence>MTTKEQLNIRSLLLSSSKSKKLVICDWLLEEEQYNVVLKMVCERICKPLLEHGSSQWHLPNEFYANVCKELLNAEKIHDTFLAQLKSAWKNQNEKDEEDDEEEEQEPESEREPEREQEEQEREQNQYLQQVWLQQFIEWMHPHVSMHMQMMKWFDEEFALWFKYVFSNIKLQEKMTTTFNDTFKVFLHQQKSSLLPSLTPSAENA</sequence>
<proteinExistence type="predicted"/>
<reference evidence="2 3" key="1">
    <citation type="journal article" date="2013" name="Curr. Biol.">
        <title>The Genome of the Foraminiferan Reticulomyxa filosa.</title>
        <authorList>
            <person name="Glockner G."/>
            <person name="Hulsmann N."/>
            <person name="Schleicher M."/>
            <person name="Noegel A.A."/>
            <person name="Eichinger L."/>
            <person name="Gallinger C."/>
            <person name="Pawlowski J."/>
            <person name="Sierra R."/>
            <person name="Euteneuer U."/>
            <person name="Pillet L."/>
            <person name="Moustafa A."/>
            <person name="Platzer M."/>
            <person name="Groth M."/>
            <person name="Szafranski K."/>
            <person name="Schliwa M."/>
        </authorList>
    </citation>
    <scope>NUCLEOTIDE SEQUENCE [LARGE SCALE GENOMIC DNA]</scope>
</reference>
<evidence type="ECO:0000313" key="3">
    <source>
        <dbReference type="Proteomes" id="UP000023152"/>
    </source>
</evidence>
<feature type="compositionally biased region" description="Acidic residues" evidence="1">
    <location>
        <begin position="95"/>
        <end position="107"/>
    </location>
</feature>
<name>X6P1X0_RETFI</name>
<keyword evidence="3" id="KW-1185">Reference proteome</keyword>
<dbReference type="Proteomes" id="UP000023152">
    <property type="component" value="Unassembled WGS sequence"/>
</dbReference>
<dbReference type="AlphaFoldDB" id="X6P1X0"/>
<protein>
    <submittedName>
        <fullName evidence="2">Uncharacterized protein</fullName>
    </submittedName>
</protein>